<evidence type="ECO:0000256" key="8">
    <source>
        <dbReference type="ARBA" id="ARBA00022839"/>
    </source>
</evidence>
<dbReference type="InParanoid" id="A0A0F7DC06"/>
<evidence type="ECO:0000259" key="15">
    <source>
        <dbReference type="Pfam" id="PF03833"/>
    </source>
</evidence>
<comment type="catalytic activity">
    <reaction evidence="14">
        <text>Exonucleolytic cleavage in the 3'- to 5'-direction to yield nucleoside 5'-phosphates.</text>
        <dbReference type="EC" id="3.1.11.1"/>
    </reaction>
</comment>
<keyword evidence="7 14" id="KW-0378">Hydrolase</keyword>
<evidence type="ECO:0000313" key="19">
    <source>
        <dbReference type="Proteomes" id="UP000034723"/>
    </source>
</evidence>
<dbReference type="PANTHER" id="PTHR42210:SF1">
    <property type="entry name" value="DNA POLYMERASE II LARGE SUBUNIT"/>
    <property type="match status" value="1"/>
</dbReference>
<dbReference type="RefSeq" id="WP_048094666.1">
    <property type="nucleotide sequence ID" value="NZ_CP011267.1"/>
</dbReference>
<protein>
    <recommendedName>
        <fullName evidence="14">DNA polymerase II large subunit</fullName>
        <shortName evidence="14">Pol II</shortName>
        <ecNumber evidence="14">2.7.7.7</ecNumber>
    </recommendedName>
    <alternativeName>
        <fullName evidence="14">Exodeoxyribonuclease large subunit</fullName>
        <ecNumber evidence="14">3.1.11.1</ecNumber>
    </alternativeName>
</protein>
<evidence type="ECO:0000256" key="4">
    <source>
        <dbReference type="ARBA" id="ARBA00022695"/>
    </source>
</evidence>
<keyword evidence="9 14" id="KW-0239">DNA-directed DNA polymerase</keyword>
<evidence type="ECO:0000256" key="7">
    <source>
        <dbReference type="ARBA" id="ARBA00022801"/>
    </source>
</evidence>
<organism evidence="18 19">
    <name type="scientific">Geoglobus ahangari</name>
    <dbReference type="NCBI Taxonomy" id="113653"/>
    <lineage>
        <taxon>Archaea</taxon>
        <taxon>Methanobacteriati</taxon>
        <taxon>Methanobacteriota</taxon>
        <taxon>Archaeoglobi</taxon>
        <taxon>Archaeoglobales</taxon>
        <taxon>Archaeoglobaceae</taxon>
        <taxon>Geoglobus</taxon>
    </lineage>
</organism>
<comment type="subunit">
    <text evidence="2 14">Heterodimer of a large subunit and a small subunit.</text>
</comment>
<feature type="domain" description="DNA polymerase II large subunit DP2 central" evidence="16">
    <location>
        <begin position="313"/>
        <end position="695"/>
    </location>
</feature>
<dbReference type="InterPro" id="IPR056172">
    <property type="entry name" value="PolC_DP2_cat_dom"/>
</dbReference>
<evidence type="ECO:0000256" key="13">
    <source>
        <dbReference type="ARBA" id="ARBA00049244"/>
    </source>
</evidence>
<name>A0A0F7DC06_9EURY</name>
<dbReference type="NCBIfam" id="TIGR00354">
    <property type="entry name" value="polC"/>
    <property type="match status" value="1"/>
</dbReference>
<reference evidence="18 19" key="1">
    <citation type="submission" date="2015-04" db="EMBL/GenBank/DDBJ databases">
        <title>The complete genome sequence of the hyperthermophilic, obligate iron-reducing archaeon Geoglobus ahangari strain 234T.</title>
        <authorList>
            <person name="Manzella M.P."/>
            <person name="Holmes D.E."/>
            <person name="Rocheleau J.M."/>
            <person name="Chung A."/>
            <person name="Reguera G."/>
            <person name="Kashefi K."/>
        </authorList>
    </citation>
    <scope>NUCLEOTIDE SEQUENCE [LARGE SCALE GENOMIC DNA]</scope>
    <source>
        <strain evidence="18 19">234</strain>
    </source>
</reference>
<dbReference type="NCBIfam" id="NF003103">
    <property type="entry name" value="PRK04023.1"/>
    <property type="match status" value="1"/>
</dbReference>
<evidence type="ECO:0000259" key="17">
    <source>
        <dbReference type="Pfam" id="PF24846"/>
    </source>
</evidence>
<dbReference type="EC" id="3.1.11.1" evidence="14"/>
<keyword evidence="8 14" id="KW-0269">Exonuclease</keyword>
<keyword evidence="3 14" id="KW-0808">Transferase</keyword>
<dbReference type="InterPro" id="IPR056171">
    <property type="entry name" value="PolC_DP2_central_dom"/>
</dbReference>
<gene>
    <name evidence="14" type="primary">polC</name>
    <name evidence="18" type="ORF">GAH_00655</name>
</gene>
<keyword evidence="5 14" id="KW-0235">DNA replication</keyword>
<dbReference type="PANTHER" id="PTHR42210">
    <property type="entry name" value="DNA POLYMERASE II LARGE SUBUNIT"/>
    <property type="match status" value="1"/>
</dbReference>
<feature type="domain" description="DNA polymerase II large subunit DP2 N-terminal" evidence="15">
    <location>
        <begin position="32"/>
        <end position="300"/>
    </location>
</feature>
<comment type="catalytic activity">
    <reaction evidence="13 14">
        <text>DNA(n) + a 2'-deoxyribonucleoside 5'-triphosphate = DNA(n+1) + diphosphate</text>
        <dbReference type="Rhea" id="RHEA:22508"/>
        <dbReference type="Rhea" id="RHEA-COMP:17339"/>
        <dbReference type="Rhea" id="RHEA-COMP:17340"/>
        <dbReference type="ChEBI" id="CHEBI:33019"/>
        <dbReference type="ChEBI" id="CHEBI:61560"/>
        <dbReference type="ChEBI" id="CHEBI:173112"/>
        <dbReference type="EC" id="2.7.7.7"/>
    </reaction>
</comment>
<dbReference type="Pfam" id="PF03833">
    <property type="entry name" value="PolC_DP2_N"/>
    <property type="match status" value="1"/>
</dbReference>
<dbReference type="InterPro" id="IPR016033">
    <property type="entry name" value="PolC_DP2_N"/>
</dbReference>
<evidence type="ECO:0000256" key="1">
    <source>
        <dbReference type="ARBA" id="ARBA00011053"/>
    </source>
</evidence>
<dbReference type="AlphaFoldDB" id="A0A0F7DC06"/>
<dbReference type="KEGG" id="gah:GAH_00655"/>
<dbReference type="GO" id="GO:0003887">
    <property type="term" value="F:DNA-directed DNA polymerase activity"/>
    <property type="evidence" value="ECO:0007669"/>
    <property type="project" value="UniProtKB-UniRule"/>
</dbReference>
<evidence type="ECO:0000256" key="2">
    <source>
        <dbReference type="ARBA" id="ARBA00011315"/>
    </source>
</evidence>
<dbReference type="PIRSF" id="PIRSF016275">
    <property type="entry name" value="PolC_DP2"/>
    <property type="match status" value="1"/>
</dbReference>
<dbReference type="EC" id="2.7.7.7" evidence="14"/>
<comment type="function">
    <text evidence="12 14">Possesses two activities: a DNA synthesis (polymerase) and an exonucleolytic activity that degrades single-stranded DNA in the 3'- to 5'-direction. Has a template-primer preference which is characteristic of a replicative DNA polymerase.</text>
</comment>
<evidence type="ECO:0000256" key="11">
    <source>
        <dbReference type="ARBA" id="ARBA00023268"/>
    </source>
</evidence>
<evidence type="ECO:0000256" key="10">
    <source>
        <dbReference type="ARBA" id="ARBA00023125"/>
    </source>
</evidence>
<dbReference type="OrthoDB" id="7529at2157"/>
<evidence type="ECO:0000259" key="16">
    <source>
        <dbReference type="Pfam" id="PF24844"/>
    </source>
</evidence>
<dbReference type="GO" id="GO:0003677">
    <property type="term" value="F:DNA binding"/>
    <property type="evidence" value="ECO:0007669"/>
    <property type="project" value="UniProtKB-UniRule"/>
</dbReference>
<dbReference type="HOGENOM" id="CLU_001154_0_0_2"/>
<dbReference type="FunCoup" id="A0A0F7DC06">
    <property type="interactions" value="18"/>
</dbReference>
<dbReference type="EMBL" id="CP011267">
    <property type="protein sequence ID" value="AKG92006.1"/>
    <property type="molecule type" value="Genomic_DNA"/>
</dbReference>
<keyword evidence="6 14" id="KW-0540">Nuclease</keyword>
<accession>A0A0F7DC06</accession>
<evidence type="ECO:0000256" key="6">
    <source>
        <dbReference type="ARBA" id="ARBA00022722"/>
    </source>
</evidence>
<dbReference type="GO" id="GO:0006261">
    <property type="term" value="P:DNA-templated DNA replication"/>
    <property type="evidence" value="ECO:0007669"/>
    <property type="project" value="UniProtKB-UniRule"/>
</dbReference>
<keyword evidence="19" id="KW-1185">Reference proteome</keyword>
<sequence>MIVTLDRFFPIFDDDEKAENELEARLYEELRRYHDSLLKEVERHYEIAEKARKLGLDPKPYVEIPIARNMAERVEKLLGIEGIAGKIIEYESQGMSRVEICFKIAEDIVTGKFGEFEKEEAIDKAIRTAVAIQTEGVVAAPIEGIAKVKLYRDKDGEFIKIYYAGPIRSAGGTAQVMSVLVADYVRQILKIDRYKPTEEEVLRYCEEIPLYKKVANLQYLPSDEEIRLIVENCPVCIDGEPTEDAEVSGYRNLPRVETNRVRGGMALVIAEGIALKAPKLKKIVDKVKISGWEWLDRLINKGGDESGEKDEESEKKEAVKPKDKYLSDIVAGRPVFSHPSRKGGFRLRYGRARNSGFATIGLHPATMVIAGEFIAIGTQLKVERPGKAGSVVPVTSIEGPTVRLRNGDVVRIGSYEEALRLKDAVERIIDMGEILVNFGDFLENNHPLIPASYCYEWWVQEVEGKIPEGDYRKIGEEEALKLCDDYGVPLHPDHTYLWHDVSANDLRYLRDRIVETGKVEGKYGKSALVMKMDWRAKEVLESLLVEHKVRDGQIVIERWRVLVRCLGLDEDLKVVRDDKESEDGLEFVRKVSGLDVRAKAPSRIGARMGRPEKSKERMMSPAPHMLFPLGEAGGKTRDLKKAIEYTKSYNSVKGEIEVDLPVRVCRSCGKESFYLRCECGELTEQVYICPKCGIRTGEVCERCGGEASAYRRWTINVRELYLKALENLGEREPNGALKGVIGLTSKKKFAERIEKGVLRAKNRVYVFKDGTIRYDMTDIPITHFRPAEIGVSVEKLKELGYEVDYEGRELKDENQIVELKPQDVILSKAAGEYLLRVSKFIDDLLVKFYGLEPFYNAEKPEDLIGQLVIGLAPHTSAGVLGRIIGFADVNGGYAHPYFHAAKRRNCDGDEDCVMLLMDGLLNFSREFLPDKRGGQMDAPLVLTVILDPKEVDGEVHNMDVCERYPLEFYEGTLRCAHPKEFVGVIERVEDRLGDERKYFGLRFTHDTENIALGVKSSAYKTLKSMQDKVKHQMELARKIRAVDEHDVAERVITSHFLPDIIGNLRAFSRQEFRCVNCNEKYRRIPLSGKCRRCGGSLTLTVHEGSITKYLNLSKELAETYNVSNYTRQRIKLIEVETLSLFESELKRQIKIDEFF</sequence>
<keyword evidence="11 14" id="KW-0511">Multifunctional enzyme</keyword>
<dbReference type="PATRIC" id="fig|113653.22.peg.655"/>
<keyword evidence="10 14" id="KW-0238">DNA-binding</keyword>
<evidence type="ECO:0000313" key="18">
    <source>
        <dbReference type="EMBL" id="AKG92006.1"/>
    </source>
</evidence>
<evidence type="ECO:0000256" key="12">
    <source>
        <dbReference type="ARBA" id="ARBA00025068"/>
    </source>
</evidence>
<keyword evidence="4 14" id="KW-0548">Nucleotidyltransferase</keyword>
<dbReference type="InterPro" id="IPR004475">
    <property type="entry name" value="PolC_DP2"/>
</dbReference>
<dbReference type="GeneID" id="24803235"/>
<dbReference type="Pfam" id="PF24844">
    <property type="entry name" value="PolC_DP2_central"/>
    <property type="match status" value="1"/>
</dbReference>
<evidence type="ECO:0000256" key="9">
    <source>
        <dbReference type="ARBA" id="ARBA00022932"/>
    </source>
</evidence>
<evidence type="ECO:0000256" key="14">
    <source>
        <dbReference type="HAMAP-Rule" id="MF_00324"/>
    </source>
</evidence>
<dbReference type="HAMAP" id="MF_00324">
    <property type="entry name" value="DNApol_II_L_arch"/>
    <property type="match status" value="1"/>
</dbReference>
<dbReference type="STRING" id="113653.GAH_00655"/>
<evidence type="ECO:0000256" key="5">
    <source>
        <dbReference type="ARBA" id="ARBA00022705"/>
    </source>
</evidence>
<proteinExistence type="inferred from homology"/>
<dbReference type="Proteomes" id="UP000034723">
    <property type="component" value="Chromosome"/>
</dbReference>
<feature type="domain" description="DNA polymerase II large subunit DP2 catalytic" evidence="17">
    <location>
        <begin position="734"/>
        <end position="1028"/>
    </location>
</feature>
<dbReference type="GO" id="GO:0008310">
    <property type="term" value="F:single-stranded DNA 3'-5' DNA exonuclease activity"/>
    <property type="evidence" value="ECO:0007669"/>
    <property type="project" value="UniProtKB-EC"/>
</dbReference>
<dbReference type="Pfam" id="PF24846">
    <property type="entry name" value="PolC_DP2_cat"/>
    <property type="match status" value="1"/>
</dbReference>
<evidence type="ECO:0000256" key="3">
    <source>
        <dbReference type="ARBA" id="ARBA00022679"/>
    </source>
</evidence>
<comment type="similarity">
    <text evidence="1 14">Belongs to the archaeal DNA polymerase II family.</text>
</comment>
<dbReference type="GO" id="GO:0006308">
    <property type="term" value="P:DNA catabolic process"/>
    <property type="evidence" value="ECO:0007669"/>
    <property type="project" value="UniProtKB-UniRule"/>
</dbReference>